<dbReference type="Pfam" id="PF13349">
    <property type="entry name" value="DUF4097"/>
    <property type="match status" value="1"/>
</dbReference>
<keyword evidence="1" id="KW-1133">Transmembrane helix</keyword>
<dbReference type="EMBL" id="QKZI01000001">
    <property type="protein sequence ID" value="PZX07525.1"/>
    <property type="molecule type" value="Genomic_DNA"/>
</dbReference>
<comment type="caution">
    <text evidence="3">The sequence shown here is derived from an EMBL/GenBank/DDBJ whole genome shotgun (WGS) entry which is preliminary data.</text>
</comment>
<feature type="domain" description="DUF4097" evidence="2">
    <location>
        <begin position="45"/>
        <end position="178"/>
    </location>
</feature>
<gene>
    <name evidence="3" type="ORF">C7437_101642</name>
</gene>
<name>A0A2W7MKZ5_9BACI</name>
<dbReference type="Gene3D" id="2.160.20.120">
    <property type="match status" value="1"/>
</dbReference>
<dbReference type="Proteomes" id="UP000248646">
    <property type="component" value="Unassembled WGS sequence"/>
</dbReference>
<dbReference type="RefSeq" id="WP_111438168.1">
    <property type="nucleotide sequence ID" value="NZ_QKZI01000001.1"/>
</dbReference>
<keyword evidence="1" id="KW-0472">Membrane</keyword>
<accession>A0A2W7MKZ5</accession>
<proteinExistence type="predicted"/>
<evidence type="ECO:0000313" key="4">
    <source>
        <dbReference type="Proteomes" id="UP000248646"/>
    </source>
</evidence>
<dbReference type="OrthoDB" id="2588856at2"/>
<organism evidence="3 4">
    <name type="scientific">Psychrobacillus insolitus</name>
    <dbReference type="NCBI Taxonomy" id="1461"/>
    <lineage>
        <taxon>Bacteria</taxon>
        <taxon>Bacillati</taxon>
        <taxon>Bacillota</taxon>
        <taxon>Bacilli</taxon>
        <taxon>Bacillales</taxon>
        <taxon>Bacillaceae</taxon>
        <taxon>Psychrobacillus</taxon>
    </lineage>
</organism>
<feature type="transmembrane region" description="Helical" evidence="1">
    <location>
        <begin position="6"/>
        <end position="24"/>
    </location>
</feature>
<dbReference type="InterPro" id="IPR025164">
    <property type="entry name" value="Toastrack_DUF4097"/>
</dbReference>
<dbReference type="AlphaFoldDB" id="A0A2W7MKZ5"/>
<sequence>MDYKKIAVICIFVLVAGAAISIVLDMRDRLVNKSDEIVIEDNSYQNIDILSDNASVEILPIKSQETKVEIKGKMKKKSNYNFHVNVVGDTLQVEFTEKRWNFIQIGFLSKDIKLTVHVPKKEYSQLKAELDNGRIIATNLQVKDVDVETDNGSIELKNIDAKTVQASSDNGQIILKNVEGTLQGETDNGRIKVTTKKMEKSIDLKTDNGLIEIQTEKEPTNATIEANVNLGKVDIFGENKSQTVFGDGDILIKLKTDNGKILVEKSK</sequence>
<keyword evidence="1" id="KW-0812">Transmembrane</keyword>
<evidence type="ECO:0000259" key="2">
    <source>
        <dbReference type="Pfam" id="PF13349"/>
    </source>
</evidence>
<protein>
    <submittedName>
        <fullName evidence="3">Putative adhesin</fullName>
    </submittedName>
</protein>
<keyword evidence="4" id="KW-1185">Reference proteome</keyword>
<evidence type="ECO:0000313" key="3">
    <source>
        <dbReference type="EMBL" id="PZX07525.1"/>
    </source>
</evidence>
<evidence type="ECO:0000256" key="1">
    <source>
        <dbReference type="SAM" id="Phobius"/>
    </source>
</evidence>
<reference evidence="3 4" key="1">
    <citation type="submission" date="2018-06" db="EMBL/GenBank/DDBJ databases">
        <title>Genomic Encyclopedia of Type Strains, Phase IV (KMG-IV): sequencing the most valuable type-strain genomes for metagenomic binning, comparative biology and taxonomic classification.</title>
        <authorList>
            <person name="Goeker M."/>
        </authorList>
    </citation>
    <scope>NUCLEOTIDE SEQUENCE [LARGE SCALE GENOMIC DNA]</scope>
    <source>
        <strain evidence="3 4">DSM 5</strain>
    </source>
</reference>